<accession>A0ABP8G9G5</accession>
<dbReference type="RefSeq" id="WP_345210803.1">
    <property type="nucleotide sequence ID" value="NZ_BAABFT010000004.1"/>
</dbReference>
<organism evidence="2 3">
    <name type="scientific">Mucilaginibacter gynuensis</name>
    <dbReference type="NCBI Taxonomy" id="1302236"/>
    <lineage>
        <taxon>Bacteria</taxon>
        <taxon>Pseudomonadati</taxon>
        <taxon>Bacteroidota</taxon>
        <taxon>Sphingobacteriia</taxon>
        <taxon>Sphingobacteriales</taxon>
        <taxon>Sphingobacteriaceae</taxon>
        <taxon>Mucilaginibacter</taxon>
    </lineage>
</organism>
<comment type="caution">
    <text evidence="2">The sequence shown here is derived from an EMBL/GenBank/DDBJ whole genome shotgun (WGS) entry which is preliminary data.</text>
</comment>
<evidence type="ECO:0000313" key="3">
    <source>
        <dbReference type="Proteomes" id="UP001500582"/>
    </source>
</evidence>
<feature type="domain" description="Cyclic nucleotide-binding" evidence="1">
    <location>
        <begin position="31"/>
        <end position="115"/>
    </location>
</feature>
<dbReference type="Pfam" id="PF00027">
    <property type="entry name" value="cNMP_binding"/>
    <property type="match status" value="1"/>
</dbReference>
<evidence type="ECO:0000259" key="1">
    <source>
        <dbReference type="Pfam" id="PF00027"/>
    </source>
</evidence>
<evidence type="ECO:0000313" key="2">
    <source>
        <dbReference type="EMBL" id="GAA4319921.1"/>
    </source>
</evidence>
<protein>
    <submittedName>
        <fullName evidence="2">Crp/Fnr family transcriptional regulator</fullName>
    </submittedName>
</protein>
<name>A0ABP8G9G5_9SPHI</name>
<dbReference type="SUPFAM" id="SSF51206">
    <property type="entry name" value="cAMP-binding domain-like"/>
    <property type="match status" value="1"/>
</dbReference>
<proteinExistence type="predicted"/>
<dbReference type="EMBL" id="BAABFT010000004">
    <property type="protein sequence ID" value="GAA4319921.1"/>
    <property type="molecule type" value="Genomic_DNA"/>
</dbReference>
<sequence>METSLILQSISKYIHLTPEEGAYFITLLQTKQLKRKEFLLEDGEICKYSAFITSGCMKGFTVDHNGFEHVMNFAPPGWWIADMYSLISQKPGNLNIEANEPTDILLLSKANQEKLYIQVPKFERFFRIITENSLVAYQQRLMDNLSLAAEERYNNFCKRYPSLINALPKKDIASYIGVTPEFFSRMQAKILRSPAK</sequence>
<dbReference type="InterPro" id="IPR014710">
    <property type="entry name" value="RmlC-like_jellyroll"/>
</dbReference>
<dbReference type="Gene3D" id="2.60.120.10">
    <property type="entry name" value="Jelly Rolls"/>
    <property type="match status" value="1"/>
</dbReference>
<dbReference type="Proteomes" id="UP001500582">
    <property type="component" value="Unassembled WGS sequence"/>
</dbReference>
<reference evidence="3" key="1">
    <citation type="journal article" date="2019" name="Int. J. Syst. Evol. Microbiol.">
        <title>The Global Catalogue of Microorganisms (GCM) 10K type strain sequencing project: providing services to taxonomists for standard genome sequencing and annotation.</title>
        <authorList>
            <consortium name="The Broad Institute Genomics Platform"/>
            <consortium name="The Broad Institute Genome Sequencing Center for Infectious Disease"/>
            <person name="Wu L."/>
            <person name="Ma J."/>
        </authorList>
    </citation>
    <scope>NUCLEOTIDE SEQUENCE [LARGE SCALE GENOMIC DNA]</scope>
    <source>
        <strain evidence="3">JCM 17705</strain>
    </source>
</reference>
<dbReference type="InterPro" id="IPR018490">
    <property type="entry name" value="cNMP-bd_dom_sf"/>
</dbReference>
<keyword evidence="3" id="KW-1185">Reference proteome</keyword>
<dbReference type="InterPro" id="IPR000595">
    <property type="entry name" value="cNMP-bd_dom"/>
</dbReference>
<gene>
    <name evidence="2" type="ORF">GCM10023149_18900</name>
</gene>